<dbReference type="Pfam" id="PF01425">
    <property type="entry name" value="Amidase"/>
    <property type="match status" value="1"/>
</dbReference>
<dbReference type="InterPro" id="IPR000120">
    <property type="entry name" value="Amidase"/>
</dbReference>
<protein>
    <submittedName>
        <fullName evidence="2">Amidase</fullName>
    </submittedName>
</protein>
<dbReference type="RefSeq" id="WP_405285367.1">
    <property type="nucleotide sequence ID" value="NZ_CP144380.1"/>
</dbReference>
<dbReference type="EMBL" id="JBBHLI010000004">
    <property type="protein sequence ID" value="MEK9501067.1"/>
    <property type="molecule type" value="Genomic_DNA"/>
</dbReference>
<comment type="caution">
    <text evidence="2">The sequence shown here is derived from an EMBL/GenBank/DDBJ whole genome shotgun (WGS) entry which is preliminary data.</text>
</comment>
<evidence type="ECO:0000259" key="1">
    <source>
        <dbReference type="Pfam" id="PF01425"/>
    </source>
</evidence>
<accession>A0ABU9EAG5</accession>
<dbReference type="Proteomes" id="UP001484239">
    <property type="component" value="Unassembled WGS sequence"/>
</dbReference>
<dbReference type="PANTHER" id="PTHR11895">
    <property type="entry name" value="TRANSAMIDASE"/>
    <property type="match status" value="1"/>
</dbReference>
<organism evidence="2 3">
    <name type="scientific">Gaopeijia maritima</name>
    <dbReference type="NCBI Taxonomy" id="3119007"/>
    <lineage>
        <taxon>Bacteria</taxon>
        <taxon>Pseudomonadati</taxon>
        <taxon>Gemmatimonadota</taxon>
        <taxon>Longimicrobiia</taxon>
        <taxon>Gaopeijiales</taxon>
        <taxon>Gaopeijiaceae</taxon>
        <taxon>Gaopeijia</taxon>
    </lineage>
</organism>
<dbReference type="Gene3D" id="3.90.1300.10">
    <property type="entry name" value="Amidase signature (AS) domain"/>
    <property type="match status" value="1"/>
</dbReference>
<dbReference type="InterPro" id="IPR023631">
    <property type="entry name" value="Amidase_dom"/>
</dbReference>
<name>A0ABU9EAG5_9BACT</name>
<evidence type="ECO:0000313" key="2">
    <source>
        <dbReference type="EMBL" id="MEK9501067.1"/>
    </source>
</evidence>
<dbReference type="SUPFAM" id="SSF75304">
    <property type="entry name" value="Amidase signature (AS) enzymes"/>
    <property type="match status" value="1"/>
</dbReference>
<sequence>MTSDPSILDRPLSDIARALRRGETSARALLETATTRRTGRRPALDAWCFIDPAAEEAAERADRRLRGDAHEPGPLCGLPVSVKDLYGVRGQPVWAGTARALPDAWSAEGWLVSELRRQGAVLVGRTTTVELAYGAVGTNPHHGTPRNPHDDEHHRIPGGSSAGAGVSLVEGSAVVALGTDTGGSIRIPASLTGTVGLKTTVGRWPTDGVVPLSTTLDTVGALTRSVADAAWFFAAVDPRWGEPARFVAEPSAPAVKPLRLGRPAARIFADLDPSIAGVVDGAFERLADAGAAVGTPVDGRLVDEAEALYMEGCIVAAECSRLIADHLPEWTELLDPRVAARLRDAPGLDSARYLGDQARREALAARAPALFDGVDLLAWPTHLDSPARVAELDTIERYLAVNRRLLSSTCVVNTLGLCALTLPVGTDDSGMPVGLHLVAPADRDEELLRAALRIEDALLHSAGGSTVHAL</sequence>
<keyword evidence="3" id="KW-1185">Reference proteome</keyword>
<dbReference type="InterPro" id="IPR036928">
    <property type="entry name" value="AS_sf"/>
</dbReference>
<feature type="domain" description="Amidase" evidence="1">
    <location>
        <begin position="32"/>
        <end position="448"/>
    </location>
</feature>
<gene>
    <name evidence="2" type="ORF">WI372_08770</name>
</gene>
<dbReference type="PANTHER" id="PTHR11895:SF176">
    <property type="entry name" value="AMIDASE AMID-RELATED"/>
    <property type="match status" value="1"/>
</dbReference>
<evidence type="ECO:0000313" key="3">
    <source>
        <dbReference type="Proteomes" id="UP001484239"/>
    </source>
</evidence>
<reference evidence="2 3" key="1">
    <citation type="submission" date="2024-02" db="EMBL/GenBank/DDBJ databases">
        <title>A novel Gemmatimonadota bacterium.</title>
        <authorList>
            <person name="Du Z.-J."/>
            <person name="Ye Y.-Q."/>
        </authorList>
    </citation>
    <scope>NUCLEOTIDE SEQUENCE [LARGE SCALE GENOMIC DNA]</scope>
    <source>
        <strain evidence="2 3">DH-20</strain>
    </source>
</reference>
<proteinExistence type="predicted"/>